<gene>
    <name evidence="7" type="ORF">FPL11_04355</name>
</gene>
<dbReference type="Proteomes" id="UP000316688">
    <property type="component" value="Unassembled WGS sequence"/>
</dbReference>
<dbReference type="NCBIfam" id="NF008243">
    <property type="entry name" value="PRK11019.1"/>
    <property type="match status" value="1"/>
</dbReference>
<dbReference type="EMBL" id="VMKP01000002">
    <property type="protein sequence ID" value="TVO65324.1"/>
    <property type="molecule type" value="Genomic_DNA"/>
</dbReference>
<reference evidence="7 8" key="1">
    <citation type="submission" date="2019-07" db="EMBL/GenBank/DDBJ databases">
        <title>Reclasification of Spiribacter aquaticus.</title>
        <authorList>
            <person name="Leon M.J."/>
            <person name="Sanchez-Porro C."/>
            <person name="Ventosa A."/>
        </authorList>
    </citation>
    <scope>NUCLEOTIDE SEQUENCE [LARGE SCALE GENOMIC DNA]</scope>
    <source>
        <strain evidence="7 8">SP30</strain>
    </source>
</reference>
<dbReference type="PANTHER" id="PTHR38777:SF1">
    <property type="entry name" value="DNAK SUPPRESSOR PROTEIN"/>
    <property type="match status" value="1"/>
</dbReference>
<evidence type="ECO:0000256" key="4">
    <source>
        <dbReference type="PROSITE-ProRule" id="PRU00510"/>
    </source>
</evidence>
<keyword evidence="2" id="KW-0863">Zinc-finger</keyword>
<dbReference type="Gene3D" id="1.20.120.910">
    <property type="entry name" value="DksA, coiled-coil domain"/>
    <property type="match status" value="1"/>
</dbReference>
<keyword evidence="8" id="KW-1185">Reference proteome</keyword>
<dbReference type="AlphaFoldDB" id="A0A557RJH8"/>
<evidence type="ECO:0000256" key="3">
    <source>
        <dbReference type="ARBA" id="ARBA00022833"/>
    </source>
</evidence>
<dbReference type="PROSITE" id="PS51128">
    <property type="entry name" value="ZF_DKSA_2"/>
    <property type="match status" value="1"/>
</dbReference>
<feature type="region of interest" description="Disordered" evidence="5">
    <location>
        <begin position="66"/>
        <end position="88"/>
    </location>
</feature>
<dbReference type="InterPro" id="IPR000962">
    <property type="entry name" value="Znf_DskA_TraR"/>
</dbReference>
<evidence type="ECO:0000313" key="7">
    <source>
        <dbReference type="EMBL" id="TVO65324.1"/>
    </source>
</evidence>
<keyword evidence="3" id="KW-0862">Zinc</keyword>
<evidence type="ECO:0000313" key="8">
    <source>
        <dbReference type="Proteomes" id="UP000316688"/>
    </source>
</evidence>
<dbReference type="GO" id="GO:0008270">
    <property type="term" value="F:zinc ion binding"/>
    <property type="evidence" value="ECO:0007669"/>
    <property type="project" value="UniProtKB-KW"/>
</dbReference>
<evidence type="ECO:0000256" key="2">
    <source>
        <dbReference type="ARBA" id="ARBA00022771"/>
    </source>
</evidence>
<feature type="domain" description="Zinc finger DksA/TraR C4-type" evidence="6">
    <location>
        <begin position="37"/>
        <end position="69"/>
    </location>
</feature>
<protein>
    <submittedName>
        <fullName evidence="7">DksA/TraR family C4-type zinc finger protein</fullName>
    </submittedName>
</protein>
<evidence type="ECO:0000259" key="6">
    <source>
        <dbReference type="Pfam" id="PF01258"/>
    </source>
</evidence>
<dbReference type="PANTHER" id="PTHR38777">
    <property type="entry name" value="FELS-2 PROPHAGE PROTEIN"/>
    <property type="match status" value="1"/>
</dbReference>
<name>A0A557RJH8_9GAMM</name>
<dbReference type="Pfam" id="PF01258">
    <property type="entry name" value="zf-dskA_traR"/>
    <property type="match status" value="1"/>
</dbReference>
<dbReference type="PROSITE" id="PS01102">
    <property type="entry name" value="ZF_DKSA_1"/>
    <property type="match status" value="1"/>
</dbReference>
<keyword evidence="1" id="KW-0479">Metal-binding</keyword>
<feature type="zinc finger region" description="dksA C4-type" evidence="4">
    <location>
        <begin position="39"/>
        <end position="63"/>
    </location>
</feature>
<proteinExistence type="predicted"/>
<comment type="caution">
    <text evidence="7">The sequence shown here is derived from an EMBL/GenBank/DDBJ whole genome shotgun (WGS) entry which is preliminary data.</text>
</comment>
<evidence type="ECO:0000256" key="1">
    <source>
        <dbReference type="ARBA" id="ARBA00022723"/>
    </source>
</evidence>
<accession>A0A557RJH8</accession>
<dbReference type="GO" id="GO:1900378">
    <property type="term" value="P:positive regulation of secondary metabolite biosynthetic process"/>
    <property type="evidence" value="ECO:0007669"/>
    <property type="project" value="TreeGrafter"/>
</dbReference>
<dbReference type="InterPro" id="IPR020458">
    <property type="entry name" value="Znf_DskA_TraR_CS"/>
</dbReference>
<sequence>MAKGFGSEDAAQDEIEGAVNDAVRRAQDALPHGESLTHCEDCDSVIPEGRRKALPGVRLCVECQQAHDQARTHPSAYNRRGSKDSQLR</sequence>
<organism evidence="7 8">
    <name type="scientific">Spiribacter aquaticus</name>
    <dbReference type="NCBI Taxonomy" id="1935996"/>
    <lineage>
        <taxon>Bacteria</taxon>
        <taxon>Pseudomonadati</taxon>
        <taxon>Pseudomonadota</taxon>
        <taxon>Gammaproteobacteria</taxon>
        <taxon>Chromatiales</taxon>
        <taxon>Ectothiorhodospiraceae</taxon>
        <taxon>Spiribacter</taxon>
    </lineage>
</organism>
<dbReference type="SUPFAM" id="SSF57716">
    <property type="entry name" value="Glucocorticoid receptor-like (DNA-binding domain)"/>
    <property type="match status" value="1"/>
</dbReference>
<evidence type="ECO:0000256" key="5">
    <source>
        <dbReference type="SAM" id="MobiDB-lite"/>
    </source>
</evidence>
<dbReference type="RefSeq" id="WP_144347577.1">
    <property type="nucleotide sequence ID" value="NZ_VMKP01000002.1"/>
</dbReference>